<keyword evidence="1 3" id="KW-0378">Hydrolase</keyword>
<evidence type="ECO:0000259" key="2">
    <source>
        <dbReference type="Pfam" id="PF07859"/>
    </source>
</evidence>
<dbReference type="PANTHER" id="PTHR48081">
    <property type="entry name" value="AB HYDROLASE SUPERFAMILY PROTEIN C4A8.06C"/>
    <property type="match status" value="1"/>
</dbReference>
<dbReference type="Gene3D" id="3.40.50.1820">
    <property type="entry name" value="alpha/beta hydrolase"/>
    <property type="match status" value="1"/>
</dbReference>
<protein>
    <submittedName>
        <fullName evidence="3">Ab hydrolase superfamily protein c4a8.06c</fullName>
    </submittedName>
</protein>
<name>A0AAV8A254_9EUKA</name>
<dbReference type="Proteomes" id="UP001150062">
    <property type="component" value="Unassembled WGS sequence"/>
</dbReference>
<dbReference type="Proteomes" id="UP001146793">
    <property type="component" value="Unassembled WGS sequence"/>
</dbReference>
<dbReference type="InterPro" id="IPR050300">
    <property type="entry name" value="GDXG_lipolytic_enzyme"/>
</dbReference>
<feature type="domain" description="Alpha/beta hydrolase fold-3" evidence="2">
    <location>
        <begin position="74"/>
        <end position="286"/>
    </location>
</feature>
<evidence type="ECO:0000313" key="4">
    <source>
        <dbReference type="EMBL" id="KAJ6243797.1"/>
    </source>
</evidence>
<dbReference type="AlphaFoldDB" id="A0AAV8A254"/>
<dbReference type="InterPro" id="IPR029058">
    <property type="entry name" value="AB_hydrolase_fold"/>
</dbReference>
<dbReference type="PANTHER" id="PTHR48081:SF8">
    <property type="entry name" value="ALPHA_BETA HYDROLASE FOLD-3 DOMAIN-CONTAINING PROTEIN-RELATED"/>
    <property type="match status" value="1"/>
</dbReference>
<dbReference type="GO" id="GO:0016787">
    <property type="term" value="F:hydrolase activity"/>
    <property type="evidence" value="ECO:0007669"/>
    <property type="project" value="UniProtKB-KW"/>
</dbReference>
<reference evidence="3" key="2">
    <citation type="submission" date="2022-08" db="EMBL/GenBank/DDBJ databases">
        <title>Novel sulphate-reducing endosymbionts in the free-living metamonad Anaeramoeba.</title>
        <authorList>
            <person name="Jerlstrom-Hultqvist J."/>
            <person name="Cepicka I."/>
            <person name="Gallot-Lavallee L."/>
            <person name="Salas-Leiva D."/>
            <person name="Curtis B.A."/>
            <person name="Zahonova K."/>
            <person name="Pipaliya S."/>
            <person name="Dacks J."/>
            <person name="Roger A.J."/>
        </authorList>
    </citation>
    <scope>NUCLEOTIDE SEQUENCE</scope>
    <source>
        <strain evidence="3">Busselton2</strain>
    </source>
</reference>
<proteinExistence type="predicted"/>
<accession>A0AAV8A254</accession>
<keyword evidence="6" id="KW-1185">Reference proteome</keyword>
<reference evidence="4" key="1">
    <citation type="submission" date="2022-08" db="EMBL/GenBank/DDBJ databases">
        <title>Novel sulfate-reducing endosymbionts in the free-living metamonad Anaeramoeba.</title>
        <authorList>
            <person name="Jerlstrom-Hultqvist J."/>
            <person name="Cepicka I."/>
            <person name="Gallot-Lavallee L."/>
            <person name="Salas-Leiva D."/>
            <person name="Curtis B.A."/>
            <person name="Zahonova K."/>
            <person name="Pipaliya S."/>
            <person name="Dacks J."/>
            <person name="Roger A.J."/>
        </authorList>
    </citation>
    <scope>NUCLEOTIDE SEQUENCE</scope>
    <source>
        <strain evidence="4">Schooner1</strain>
    </source>
</reference>
<evidence type="ECO:0000256" key="1">
    <source>
        <dbReference type="ARBA" id="ARBA00022801"/>
    </source>
</evidence>
<dbReference type="SUPFAM" id="SSF53474">
    <property type="entry name" value="alpha/beta-Hydrolases"/>
    <property type="match status" value="1"/>
</dbReference>
<gene>
    <name evidence="3" type="ORF">M0812_00783</name>
    <name evidence="4" type="ORF">M0813_22238</name>
</gene>
<evidence type="ECO:0000313" key="5">
    <source>
        <dbReference type="Proteomes" id="UP001146793"/>
    </source>
</evidence>
<dbReference type="InterPro" id="IPR013094">
    <property type="entry name" value="AB_hydrolase_3"/>
</dbReference>
<dbReference type="EMBL" id="JAOAOG010000168">
    <property type="protein sequence ID" value="KAJ6243797.1"/>
    <property type="molecule type" value="Genomic_DNA"/>
</dbReference>
<dbReference type="EMBL" id="JANTQA010000015">
    <property type="protein sequence ID" value="KAJ3448304.1"/>
    <property type="molecule type" value="Genomic_DNA"/>
</dbReference>
<dbReference type="Pfam" id="PF07859">
    <property type="entry name" value="Abhydrolase_3"/>
    <property type="match status" value="1"/>
</dbReference>
<evidence type="ECO:0000313" key="6">
    <source>
        <dbReference type="Proteomes" id="UP001150062"/>
    </source>
</evidence>
<evidence type="ECO:0000313" key="3">
    <source>
        <dbReference type="EMBL" id="KAJ3448304.1"/>
    </source>
</evidence>
<comment type="caution">
    <text evidence="3">The sequence shown here is derived from an EMBL/GenBank/DDBJ whole genome shotgun (WGS) entry which is preliminary data.</text>
</comment>
<organism evidence="3 5">
    <name type="scientific">Anaeramoeba flamelloides</name>
    <dbReference type="NCBI Taxonomy" id="1746091"/>
    <lineage>
        <taxon>Eukaryota</taxon>
        <taxon>Metamonada</taxon>
        <taxon>Anaeramoebidae</taxon>
        <taxon>Anaeramoeba</taxon>
    </lineage>
</organism>
<sequence length="318" mass="36807">MDLFQRYLIFRGIKDFGKPEIVRSFTKVYPTTECGTADGVESKDLEIEYMGLKLKFRMFKPTGLKENEQVPVSVFLHAGGLCVLSPAIKSEHYICQQICKLSKCIVFSVDYRLAPENKWPAMLDDAFAFSKWVIESDHELLEQCNKEKFWLFGISGAGSITTGTMLKLKEEGLEKKVKAMVLVCPWLQVTPEVESRYSEKWTYLTYNNFLDWCQVCLFDKEKDTLLENPLISPLKAETLEFFPPCCLVSADRDPIRDEIYLLKKKLKKDGVPVIYKKFEHSVHGFIGKPFLEQTKLAFDMIEKFLRENDLNETKNKNN</sequence>